<feature type="transmembrane region" description="Helical" evidence="1">
    <location>
        <begin position="37"/>
        <end position="56"/>
    </location>
</feature>
<dbReference type="RefSeq" id="WP_092872278.1">
    <property type="nucleotide sequence ID" value="NZ_FOJY01000009.1"/>
</dbReference>
<protein>
    <submittedName>
        <fullName evidence="2">Uncharacterized protein</fullName>
    </submittedName>
</protein>
<keyword evidence="1" id="KW-0812">Transmembrane</keyword>
<keyword evidence="1" id="KW-1133">Transmembrane helix</keyword>
<organism evidence="2 3">
    <name type="scientific">Acetitomaculum ruminis DSM 5522</name>
    <dbReference type="NCBI Taxonomy" id="1120918"/>
    <lineage>
        <taxon>Bacteria</taxon>
        <taxon>Bacillati</taxon>
        <taxon>Bacillota</taxon>
        <taxon>Clostridia</taxon>
        <taxon>Lachnospirales</taxon>
        <taxon>Lachnospiraceae</taxon>
        <taxon>Acetitomaculum</taxon>
    </lineage>
</organism>
<feature type="transmembrane region" description="Helical" evidence="1">
    <location>
        <begin position="68"/>
        <end position="88"/>
    </location>
</feature>
<accession>A0A1I0YC78</accession>
<dbReference type="AlphaFoldDB" id="A0A1I0YC78"/>
<feature type="transmembrane region" description="Helical" evidence="1">
    <location>
        <begin position="139"/>
        <end position="159"/>
    </location>
</feature>
<feature type="transmembrane region" description="Helical" evidence="1">
    <location>
        <begin position="12"/>
        <end position="31"/>
    </location>
</feature>
<proteinExistence type="predicted"/>
<evidence type="ECO:0000256" key="1">
    <source>
        <dbReference type="SAM" id="Phobius"/>
    </source>
</evidence>
<gene>
    <name evidence="2" type="ORF">SAMN05216249_10972</name>
</gene>
<keyword evidence="3" id="KW-1185">Reference proteome</keyword>
<evidence type="ECO:0000313" key="3">
    <source>
        <dbReference type="Proteomes" id="UP000198838"/>
    </source>
</evidence>
<dbReference type="STRING" id="1120918.SAMN05216249_10972"/>
<dbReference type="Proteomes" id="UP000198838">
    <property type="component" value="Unassembled WGS sequence"/>
</dbReference>
<sequence length="236" mass="26568">MHTKNDKVPKKNIILALLAFGMGVLLIALAYCFTSPIIFFTLGILGVLWSILLHFISPRCLYGIKKILIDFTTIGIVFSFAMMTTISARSYNILFTTDSFKLLQVGIAILMGIAAAVIFGKNIFPATDNEMKFIFKNALFGIAVAFVIYICVMEAGVIYDFSSPSRYEVKVNDLEKEQNLIFTEYNIYIKDESIPYLIEKVRLTGSQYKKLKTGDKVKLLFYDSALGITWLKAVVE</sequence>
<reference evidence="2 3" key="1">
    <citation type="submission" date="2016-10" db="EMBL/GenBank/DDBJ databases">
        <authorList>
            <person name="de Groot N.N."/>
        </authorList>
    </citation>
    <scope>NUCLEOTIDE SEQUENCE [LARGE SCALE GENOMIC DNA]</scope>
    <source>
        <strain evidence="2 3">DSM 5522</strain>
    </source>
</reference>
<name>A0A1I0YC78_9FIRM</name>
<dbReference type="EMBL" id="FOJY01000009">
    <property type="protein sequence ID" value="SFB10366.1"/>
    <property type="molecule type" value="Genomic_DNA"/>
</dbReference>
<keyword evidence="1" id="KW-0472">Membrane</keyword>
<feature type="transmembrane region" description="Helical" evidence="1">
    <location>
        <begin position="100"/>
        <end position="119"/>
    </location>
</feature>
<evidence type="ECO:0000313" key="2">
    <source>
        <dbReference type="EMBL" id="SFB10366.1"/>
    </source>
</evidence>